<dbReference type="InParanoid" id="E2AI54"/>
<feature type="non-terminal residue" evidence="1">
    <location>
        <position position="112"/>
    </location>
</feature>
<dbReference type="AlphaFoldDB" id="E2AI54"/>
<protein>
    <recommendedName>
        <fullName evidence="3">Envelope fusion protein</fullName>
    </recommendedName>
</protein>
<sequence>LKFPIITQPMFDVLNVIPLPTFNDENKFMYTEITNRLTAINKETRIYLILTKQDLDECINNNSIYLCEKNQSIYHVSENTPCEIKIYTQRQKYHENCNVDHMIATRTIWLTL</sequence>
<gene>
    <name evidence="1" type="ORF">EAG_09154</name>
</gene>
<reference evidence="1 2" key="1">
    <citation type="journal article" date="2010" name="Science">
        <title>Genomic comparison of the ants Camponotus floridanus and Harpegnathos saltator.</title>
        <authorList>
            <person name="Bonasio R."/>
            <person name="Zhang G."/>
            <person name="Ye C."/>
            <person name="Mutti N.S."/>
            <person name="Fang X."/>
            <person name="Qin N."/>
            <person name="Donahue G."/>
            <person name="Yang P."/>
            <person name="Li Q."/>
            <person name="Li C."/>
            <person name="Zhang P."/>
            <person name="Huang Z."/>
            <person name="Berger S.L."/>
            <person name="Reinberg D."/>
            <person name="Wang J."/>
            <person name="Liebig J."/>
        </authorList>
    </citation>
    <scope>NUCLEOTIDE SEQUENCE [LARGE SCALE GENOMIC DNA]</scope>
    <source>
        <strain evidence="2">C129</strain>
    </source>
</reference>
<accession>E2AI54</accession>
<proteinExistence type="predicted"/>
<dbReference type="Proteomes" id="UP000000311">
    <property type="component" value="Unassembled WGS sequence"/>
</dbReference>
<feature type="non-terminal residue" evidence="1">
    <location>
        <position position="1"/>
    </location>
</feature>
<evidence type="ECO:0000313" key="2">
    <source>
        <dbReference type="Proteomes" id="UP000000311"/>
    </source>
</evidence>
<organism evidence="2">
    <name type="scientific">Camponotus floridanus</name>
    <name type="common">Florida carpenter ant</name>
    <dbReference type="NCBI Taxonomy" id="104421"/>
    <lineage>
        <taxon>Eukaryota</taxon>
        <taxon>Metazoa</taxon>
        <taxon>Ecdysozoa</taxon>
        <taxon>Arthropoda</taxon>
        <taxon>Hexapoda</taxon>
        <taxon>Insecta</taxon>
        <taxon>Pterygota</taxon>
        <taxon>Neoptera</taxon>
        <taxon>Endopterygota</taxon>
        <taxon>Hymenoptera</taxon>
        <taxon>Apocrita</taxon>
        <taxon>Aculeata</taxon>
        <taxon>Formicoidea</taxon>
        <taxon>Formicidae</taxon>
        <taxon>Formicinae</taxon>
        <taxon>Camponotus</taxon>
    </lineage>
</organism>
<name>E2AI54_CAMFO</name>
<keyword evidence="2" id="KW-1185">Reference proteome</keyword>
<dbReference type="InterPro" id="IPR022048">
    <property type="entry name" value="Envelope_fusion-like"/>
</dbReference>
<dbReference type="Pfam" id="PF12259">
    <property type="entry name" value="Baculo_F"/>
    <property type="match status" value="1"/>
</dbReference>
<dbReference type="EMBL" id="GL439647">
    <property type="protein sequence ID" value="EFN66885.1"/>
    <property type="molecule type" value="Genomic_DNA"/>
</dbReference>
<evidence type="ECO:0000313" key="1">
    <source>
        <dbReference type="EMBL" id="EFN66885.1"/>
    </source>
</evidence>
<evidence type="ECO:0008006" key="3">
    <source>
        <dbReference type="Google" id="ProtNLM"/>
    </source>
</evidence>